<dbReference type="Gene3D" id="3.40.50.2300">
    <property type="match status" value="1"/>
</dbReference>
<dbReference type="EMBL" id="BSFQ01000036">
    <property type="protein sequence ID" value="GLL14739.1"/>
    <property type="molecule type" value="Genomic_DNA"/>
</dbReference>
<dbReference type="InterPro" id="IPR039420">
    <property type="entry name" value="WalR-like"/>
</dbReference>
<dbReference type="Pfam" id="PF00072">
    <property type="entry name" value="Response_reg"/>
    <property type="match status" value="1"/>
</dbReference>
<dbReference type="Proteomes" id="UP001143463">
    <property type="component" value="Unassembled WGS sequence"/>
</dbReference>
<evidence type="ECO:0000256" key="3">
    <source>
        <dbReference type="ARBA" id="ARBA00023163"/>
    </source>
</evidence>
<gene>
    <name evidence="6" type="ORF">GCM10017577_58870</name>
</gene>
<proteinExistence type="predicted"/>
<dbReference type="AlphaFoldDB" id="A0A9W6LDF8"/>
<dbReference type="PROSITE" id="PS50110">
    <property type="entry name" value="RESPONSE_REGULATORY"/>
    <property type="match status" value="1"/>
</dbReference>
<dbReference type="SMART" id="SM00448">
    <property type="entry name" value="REC"/>
    <property type="match status" value="1"/>
</dbReference>
<keyword evidence="7" id="KW-1185">Reference proteome</keyword>
<accession>A0A9W6LDF8</accession>
<dbReference type="SUPFAM" id="SSF52172">
    <property type="entry name" value="CheY-like"/>
    <property type="match status" value="1"/>
</dbReference>
<reference evidence="6" key="2">
    <citation type="submission" date="2023-01" db="EMBL/GenBank/DDBJ databases">
        <authorList>
            <person name="Sun Q."/>
            <person name="Evtushenko L."/>
        </authorList>
    </citation>
    <scope>NUCLEOTIDE SEQUENCE</scope>
    <source>
        <strain evidence="6">VKM Ac-1069</strain>
    </source>
</reference>
<evidence type="ECO:0000313" key="6">
    <source>
        <dbReference type="EMBL" id="GLL14739.1"/>
    </source>
</evidence>
<evidence type="ECO:0000313" key="7">
    <source>
        <dbReference type="Proteomes" id="UP001143463"/>
    </source>
</evidence>
<feature type="modified residue" description="4-aspartylphosphate" evidence="4">
    <location>
        <position position="63"/>
    </location>
</feature>
<dbReference type="InterPro" id="IPR001789">
    <property type="entry name" value="Sig_transdc_resp-reg_receiver"/>
</dbReference>
<dbReference type="CDD" id="cd17535">
    <property type="entry name" value="REC_NarL-like"/>
    <property type="match status" value="1"/>
</dbReference>
<name>A0A9W6LDF8_9PSEU</name>
<evidence type="ECO:0000256" key="1">
    <source>
        <dbReference type="ARBA" id="ARBA00023015"/>
    </source>
</evidence>
<dbReference type="RefSeq" id="WP_037049243.1">
    <property type="nucleotide sequence ID" value="NZ_BAAAUZ010000005.1"/>
</dbReference>
<reference evidence="6" key="1">
    <citation type="journal article" date="2014" name="Int. J. Syst. Evol. Microbiol.">
        <title>Complete genome sequence of Corynebacterium casei LMG S-19264T (=DSM 44701T), isolated from a smear-ripened cheese.</title>
        <authorList>
            <consortium name="US DOE Joint Genome Institute (JGI-PGF)"/>
            <person name="Walter F."/>
            <person name="Albersmeier A."/>
            <person name="Kalinowski J."/>
            <person name="Ruckert C."/>
        </authorList>
    </citation>
    <scope>NUCLEOTIDE SEQUENCE</scope>
    <source>
        <strain evidence="6">VKM Ac-1069</strain>
    </source>
</reference>
<dbReference type="GO" id="GO:0003677">
    <property type="term" value="F:DNA binding"/>
    <property type="evidence" value="ECO:0007669"/>
    <property type="project" value="UniProtKB-KW"/>
</dbReference>
<dbReference type="GO" id="GO:0000160">
    <property type="term" value="P:phosphorelay signal transduction system"/>
    <property type="evidence" value="ECO:0007669"/>
    <property type="project" value="InterPro"/>
</dbReference>
<keyword evidence="4" id="KW-0597">Phosphoprotein</keyword>
<feature type="domain" description="Response regulatory" evidence="5">
    <location>
        <begin position="12"/>
        <end position="128"/>
    </location>
</feature>
<evidence type="ECO:0000256" key="4">
    <source>
        <dbReference type="PROSITE-ProRule" id="PRU00169"/>
    </source>
</evidence>
<dbReference type="PANTHER" id="PTHR43214:SF24">
    <property type="entry name" value="TRANSCRIPTIONAL REGULATORY PROTEIN NARL-RELATED"/>
    <property type="match status" value="1"/>
</dbReference>
<comment type="caution">
    <text evidence="6">The sequence shown here is derived from an EMBL/GenBank/DDBJ whole genome shotgun (WGS) entry which is preliminary data.</text>
</comment>
<dbReference type="InterPro" id="IPR058245">
    <property type="entry name" value="NreC/VraR/RcsB-like_REC"/>
</dbReference>
<evidence type="ECO:0000259" key="5">
    <source>
        <dbReference type="PROSITE" id="PS50110"/>
    </source>
</evidence>
<sequence>MEQRAASTARVRVLVVDDHRPFRFAAAAVIRRMPGWEIAGVAETGEAAVDAVAEMHPDLVLMDVNLPGIDGAEAAARVSAAAPGTRTVLCSTYRLEDLRIDPGGPGIAGYLHKEELGAPVLLDLWNRISTAA</sequence>
<keyword evidence="3" id="KW-0804">Transcription</keyword>
<keyword evidence="2" id="KW-0238">DNA-binding</keyword>
<protein>
    <recommendedName>
        <fullName evidence="5">Response regulatory domain-containing protein</fullName>
    </recommendedName>
</protein>
<organism evidence="6 7">
    <name type="scientific">Pseudonocardia halophobica</name>
    <dbReference type="NCBI Taxonomy" id="29401"/>
    <lineage>
        <taxon>Bacteria</taxon>
        <taxon>Bacillati</taxon>
        <taxon>Actinomycetota</taxon>
        <taxon>Actinomycetes</taxon>
        <taxon>Pseudonocardiales</taxon>
        <taxon>Pseudonocardiaceae</taxon>
        <taxon>Pseudonocardia</taxon>
    </lineage>
</organism>
<dbReference type="PANTHER" id="PTHR43214">
    <property type="entry name" value="TWO-COMPONENT RESPONSE REGULATOR"/>
    <property type="match status" value="1"/>
</dbReference>
<keyword evidence="1" id="KW-0805">Transcription regulation</keyword>
<dbReference type="InterPro" id="IPR011006">
    <property type="entry name" value="CheY-like_superfamily"/>
</dbReference>
<evidence type="ECO:0000256" key="2">
    <source>
        <dbReference type="ARBA" id="ARBA00023125"/>
    </source>
</evidence>